<proteinExistence type="predicted"/>
<dbReference type="EMBL" id="CH940648">
    <property type="protein sequence ID" value="KRF80378.1"/>
    <property type="molecule type" value="Genomic_DNA"/>
</dbReference>
<accession>A0A0Q9W5R9</accession>
<gene>
    <name evidence="2" type="primary">Dvir\GJ26904</name>
    <name evidence="2" type="ORF">Dvir_GJ26904</name>
</gene>
<dbReference type="Gene3D" id="1.20.5.500">
    <property type="entry name" value="Single helix bin"/>
    <property type="match status" value="1"/>
</dbReference>
<dbReference type="InParanoid" id="A0A0Q9W5R9"/>
<dbReference type="Proteomes" id="UP000008792">
    <property type="component" value="Unassembled WGS sequence"/>
</dbReference>
<feature type="coiled-coil region" evidence="1">
    <location>
        <begin position="46"/>
        <end position="94"/>
    </location>
</feature>
<keyword evidence="1" id="KW-0175">Coiled coil</keyword>
<protein>
    <submittedName>
        <fullName evidence="2">Uncharacterized protein</fullName>
    </submittedName>
</protein>
<reference evidence="2 3" key="1">
    <citation type="journal article" date="2007" name="Nature">
        <title>Evolution of genes and genomes on the Drosophila phylogeny.</title>
        <authorList>
            <consortium name="Drosophila 12 Genomes Consortium"/>
            <person name="Clark A.G."/>
            <person name="Eisen M.B."/>
            <person name="Smith D.R."/>
            <person name="Bergman C.M."/>
            <person name="Oliver B."/>
            <person name="Markow T.A."/>
            <person name="Kaufman T.C."/>
            <person name="Kellis M."/>
            <person name="Gelbart W."/>
            <person name="Iyer V.N."/>
            <person name="Pollard D.A."/>
            <person name="Sackton T.B."/>
            <person name="Larracuente A.M."/>
            <person name="Singh N.D."/>
            <person name="Abad J.P."/>
            <person name="Abt D.N."/>
            <person name="Adryan B."/>
            <person name="Aguade M."/>
            <person name="Akashi H."/>
            <person name="Anderson W.W."/>
            <person name="Aquadro C.F."/>
            <person name="Ardell D.H."/>
            <person name="Arguello R."/>
            <person name="Artieri C.G."/>
            <person name="Barbash D.A."/>
            <person name="Barker D."/>
            <person name="Barsanti P."/>
            <person name="Batterham P."/>
            <person name="Batzoglou S."/>
            <person name="Begun D."/>
            <person name="Bhutkar A."/>
            <person name="Blanco E."/>
            <person name="Bosak S.A."/>
            <person name="Bradley R.K."/>
            <person name="Brand A.D."/>
            <person name="Brent M.R."/>
            <person name="Brooks A.N."/>
            <person name="Brown R.H."/>
            <person name="Butlin R.K."/>
            <person name="Caggese C."/>
            <person name="Calvi B.R."/>
            <person name="Bernardo de Carvalho A."/>
            <person name="Caspi A."/>
            <person name="Castrezana S."/>
            <person name="Celniker S.E."/>
            <person name="Chang J.L."/>
            <person name="Chapple C."/>
            <person name="Chatterji S."/>
            <person name="Chinwalla A."/>
            <person name="Civetta A."/>
            <person name="Clifton S.W."/>
            <person name="Comeron J.M."/>
            <person name="Costello J.C."/>
            <person name="Coyne J.A."/>
            <person name="Daub J."/>
            <person name="David R.G."/>
            <person name="Delcher A.L."/>
            <person name="Delehaunty K."/>
            <person name="Do C.B."/>
            <person name="Ebling H."/>
            <person name="Edwards K."/>
            <person name="Eickbush T."/>
            <person name="Evans J.D."/>
            <person name="Filipski A."/>
            <person name="Findeiss S."/>
            <person name="Freyhult E."/>
            <person name="Fulton L."/>
            <person name="Fulton R."/>
            <person name="Garcia A.C."/>
            <person name="Gardiner A."/>
            <person name="Garfield D.A."/>
            <person name="Garvin B.E."/>
            <person name="Gibson G."/>
            <person name="Gilbert D."/>
            <person name="Gnerre S."/>
            <person name="Godfrey J."/>
            <person name="Good R."/>
            <person name="Gotea V."/>
            <person name="Gravely B."/>
            <person name="Greenberg A.J."/>
            <person name="Griffiths-Jones S."/>
            <person name="Gross S."/>
            <person name="Guigo R."/>
            <person name="Gustafson E.A."/>
            <person name="Haerty W."/>
            <person name="Hahn M.W."/>
            <person name="Halligan D.L."/>
            <person name="Halpern A.L."/>
            <person name="Halter G.M."/>
            <person name="Han M.V."/>
            <person name="Heger A."/>
            <person name="Hillier L."/>
            <person name="Hinrichs A.S."/>
            <person name="Holmes I."/>
            <person name="Hoskins R.A."/>
            <person name="Hubisz M.J."/>
            <person name="Hultmark D."/>
            <person name="Huntley M.A."/>
            <person name="Jaffe D.B."/>
            <person name="Jagadeeshan S."/>
            <person name="Jeck W.R."/>
            <person name="Johnson J."/>
            <person name="Jones C.D."/>
            <person name="Jordan W.C."/>
            <person name="Karpen G.H."/>
            <person name="Kataoka E."/>
            <person name="Keightley P.D."/>
            <person name="Kheradpour P."/>
            <person name="Kirkness E.F."/>
            <person name="Koerich L.B."/>
            <person name="Kristiansen K."/>
            <person name="Kudrna D."/>
            <person name="Kulathinal R.J."/>
            <person name="Kumar S."/>
            <person name="Kwok R."/>
            <person name="Lander E."/>
            <person name="Langley C.H."/>
            <person name="Lapoint R."/>
            <person name="Lazzaro B.P."/>
            <person name="Lee S.J."/>
            <person name="Levesque L."/>
            <person name="Li R."/>
            <person name="Lin C.F."/>
            <person name="Lin M.F."/>
            <person name="Lindblad-Toh K."/>
            <person name="Llopart A."/>
            <person name="Long M."/>
            <person name="Low L."/>
            <person name="Lozovsky E."/>
            <person name="Lu J."/>
            <person name="Luo M."/>
            <person name="Machado C.A."/>
            <person name="Makalowski W."/>
            <person name="Marzo M."/>
            <person name="Matsuda M."/>
            <person name="Matzkin L."/>
            <person name="McAllister B."/>
            <person name="McBride C.S."/>
            <person name="McKernan B."/>
            <person name="McKernan K."/>
            <person name="Mendez-Lago M."/>
            <person name="Minx P."/>
            <person name="Mollenhauer M.U."/>
            <person name="Montooth K."/>
            <person name="Mount S.M."/>
            <person name="Mu X."/>
            <person name="Myers E."/>
            <person name="Negre B."/>
            <person name="Newfeld S."/>
            <person name="Nielsen R."/>
            <person name="Noor M.A."/>
            <person name="O'Grady P."/>
            <person name="Pachter L."/>
            <person name="Papaceit M."/>
            <person name="Parisi M.J."/>
            <person name="Parisi M."/>
            <person name="Parts L."/>
            <person name="Pedersen J.S."/>
            <person name="Pesole G."/>
            <person name="Phillippy A.M."/>
            <person name="Ponting C.P."/>
            <person name="Pop M."/>
            <person name="Porcelli D."/>
            <person name="Powell J.R."/>
            <person name="Prohaska S."/>
            <person name="Pruitt K."/>
            <person name="Puig M."/>
            <person name="Quesneville H."/>
            <person name="Ram K.R."/>
            <person name="Rand D."/>
            <person name="Rasmussen M.D."/>
            <person name="Reed L.K."/>
            <person name="Reenan R."/>
            <person name="Reily A."/>
            <person name="Remington K.A."/>
            <person name="Rieger T.T."/>
            <person name="Ritchie M.G."/>
            <person name="Robin C."/>
            <person name="Rogers Y.H."/>
            <person name="Rohde C."/>
            <person name="Rozas J."/>
            <person name="Rubenfield M.J."/>
            <person name="Ruiz A."/>
            <person name="Russo S."/>
            <person name="Salzberg S.L."/>
            <person name="Sanchez-Gracia A."/>
            <person name="Saranga D.J."/>
            <person name="Sato H."/>
            <person name="Schaeffer S.W."/>
            <person name="Schatz M.C."/>
            <person name="Schlenke T."/>
            <person name="Schwartz R."/>
            <person name="Segarra C."/>
            <person name="Singh R.S."/>
            <person name="Sirot L."/>
            <person name="Sirota M."/>
            <person name="Sisneros N.B."/>
            <person name="Smith C.D."/>
            <person name="Smith T.F."/>
            <person name="Spieth J."/>
            <person name="Stage D.E."/>
            <person name="Stark A."/>
            <person name="Stephan W."/>
            <person name="Strausberg R.L."/>
            <person name="Strempel S."/>
            <person name="Sturgill D."/>
            <person name="Sutton G."/>
            <person name="Sutton G.G."/>
            <person name="Tao W."/>
            <person name="Teichmann S."/>
            <person name="Tobari Y.N."/>
            <person name="Tomimura Y."/>
            <person name="Tsolas J.M."/>
            <person name="Valente V.L."/>
            <person name="Venter E."/>
            <person name="Venter J.C."/>
            <person name="Vicario S."/>
            <person name="Vieira F.G."/>
            <person name="Vilella A.J."/>
            <person name="Villasante A."/>
            <person name="Walenz B."/>
            <person name="Wang J."/>
            <person name="Wasserman M."/>
            <person name="Watts T."/>
            <person name="Wilson D."/>
            <person name="Wilson R.K."/>
            <person name="Wing R.A."/>
            <person name="Wolfner M.F."/>
            <person name="Wong A."/>
            <person name="Wong G.K."/>
            <person name="Wu C.I."/>
            <person name="Wu G."/>
            <person name="Yamamoto D."/>
            <person name="Yang H.P."/>
            <person name="Yang S.P."/>
            <person name="Yorke J.A."/>
            <person name="Yoshida K."/>
            <person name="Zdobnov E."/>
            <person name="Zhang P."/>
            <person name="Zhang Y."/>
            <person name="Zimin A.V."/>
            <person name="Baldwin J."/>
            <person name="Abdouelleil A."/>
            <person name="Abdulkadir J."/>
            <person name="Abebe A."/>
            <person name="Abera B."/>
            <person name="Abreu J."/>
            <person name="Acer S.C."/>
            <person name="Aftuck L."/>
            <person name="Alexander A."/>
            <person name="An P."/>
            <person name="Anderson E."/>
            <person name="Anderson S."/>
            <person name="Arachi H."/>
            <person name="Azer M."/>
            <person name="Bachantsang P."/>
            <person name="Barry A."/>
            <person name="Bayul T."/>
            <person name="Berlin A."/>
            <person name="Bessette D."/>
            <person name="Bloom T."/>
            <person name="Blye J."/>
            <person name="Boguslavskiy L."/>
            <person name="Bonnet C."/>
            <person name="Boukhgalter B."/>
            <person name="Bourzgui I."/>
            <person name="Brown A."/>
            <person name="Cahill P."/>
            <person name="Channer S."/>
            <person name="Cheshatsang Y."/>
            <person name="Chuda L."/>
            <person name="Citroen M."/>
            <person name="Collymore A."/>
            <person name="Cooke P."/>
            <person name="Costello M."/>
            <person name="D'Aco K."/>
            <person name="Daza R."/>
            <person name="De Haan G."/>
            <person name="DeGray S."/>
            <person name="DeMaso C."/>
            <person name="Dhargay N."/>
            <person name="Dooley K."/>
            <person name="Dooley E."/>
            <person name="Doricent M."/>
            <person name="Dorje P."/>
            <person name="Dorjee K."/>
            <person name="Dupes A."/>
            <person name="Elong R."/>
            <person name="Falk J."/>
            <person name="Farina A."/>
            <person name="Faro S."/>
            <person name="Ferguson D."/>
            <person name="Fisher S."/>
            <person name="Foley C.D."/>
            <person name="Franke A."/>
            <person name="Friedrich D."/>
            <person name="Gadbois L."/>
            <person name="Gearin G."/>
            <person name="Gearin C.R."/>
            <person name="Giannoukos G."/>
            <person name="Goode T."/>
            <person name="Graham J."/>
            <person name="Grandbois E."/>
            <person name="Grewal S."/>
            <person name="Gyaltsen K."/>
            <person name="Hafez N."/>
            <person name="Hagos B."/>
            <person name="Hall J."/>
            <person name="Henson C."/>
            <person name="Hollinger A."/>
            <person name="Honan T."/>
            <person name="Huard M.D."/>
            <person name="Hughes L."/>
            <person name="Hurhula B."/>
            <person name="Husby M.E."/>
            <person name="Kamat A."/>
            <person name="Kanga B."/>
            <person name="Kashin S."/>
            <person name="Khazanovich D."/>
            <person name="Kisner P."/>
            <person name="Lance K."/>
            <person name="Lara M."/>
            <person name="Lee W."/>
            <person name="Lennon N."/>
            <person name="Letendre F."/>
            <person name="LeVine R."/>
            <person name="Lipovsky A."/>
            <person name="Liu X."/>
            <person name="Liu J."/>
            <person name="Liu S."/>
            <person name="Lokyitsang T."/>
            <person name="Lokyitsang Y."/>
            <person name="Lubonja R."/>
            <person name="Lui A."/>
            <person name="MacDonald P."/>
            <person name="Magnisalis V."/>
            <person name="Maru K."/>
            <person name="Matthews C."/>
            <person name="McCusker W."/>
            <person name="McDonough S."/>
            <person name="Mehta T."/>
            <person name="Meldrim J."/>
            <person name="Meneus L."/>
            <person name="Mihai O."/>
            <person name="Mihalev A."/>
            <person name="Mihova T."/>
            <person name="Mittelman R."/>
            <person name="Mlenga V."/>
            <person name="Montmayeur A."/>
            <person name="Mulrain L."/>
            <person name="Navidi A."/>
            <person name="Naylor J."/>
            <person name="Negash T."/>
            <person name="Nguyen T."/>
            <person name="Nguyen N."/>
            <person name="Nicol R."/>
            <person name="Norbu C."/>
            <person name="Norbu N."/>
            <person name="Novod N."/>
            <person name="O'Neill B."/>
            <person name="Osman S."/>
            <person name="Markiewicz E."/>
            <person name="Oyono O.L."/>
            <person name="Patti C."/>
            <person name="Phunkhang P."/>
            <person name="Pierre F."/>
            <person name="Priest M."/>
            <person name="Raghuraman S."/>
            <person name="Rege F."/>
            <person name="Reyes R."/>
            <person name="Rise C."/>
            <person name="Rogov P."/>
            <person name="Ross K."/>
            <person name="Ryan E."/>
            <person name="Settipalli S."/>
            <person name="Shea T."/>
            <person name="Sherpa N."/>
            <person name="Shi L."/>
            <person name="Shih D."/>
            <person name="Sparrow T."/>
            <person name="Spaulding J."/>
            <person name="Stalker J."/>
            <person name="Stange-Thomann N."/>
            <person name="Stavropoulos S."/>
            <person name="Stone C."/>
            <person name="Strader C."/>
            <person name="Tesfaye S."/>
            <person name="Thomson T."/>
            <person name="Thoulutsang Y."/>
            <person name="Thoulutsang D."/>
            <person name="Topham K."/>
            <person name="Topping I."/>
            <person name="Tsamla T."/>
            <person name="Vassiliev H."/>
            <person name="Vo A."/>
            <person name="Wangchuk T."/>
            <person name="Wangdi T."/>
            <person name="Weiand M."/>
            <person name="Wilkinson J."/>
            <person name="Wilson A."/>
            <person name="Yadav S."/>
            <person name="Young G."/>
            <person name="Yu Q."/>
            <person name="Zembek L."/>
            <person name="Zhong D."/>
            <person name="Zimmer A."/>
            <person name="Zwirko Z."/>
            <person name="Jaffe D.B."/>
            <person name="Alvarez P."/>
            <person name="Brockman W."/>
            <person name="Butler J."/>
            <person name="Chin C."/>
            <person name="Gnerre S."/>
            <person name="Grabherr M."/>
            <person name="Kleber M."/>
            <person name="Mauceli E."/>
            <person name="MacCallum I."/>
        </authorList>
    </citation>
    <scope>NUCLEOTIDE SEQUENCE [LARGE SCALE GENOMIC DNA]</scope>
    <source>
        <strain evidence="3">Tucson 15010-1051.87</strain>
    </source>
</reference>
<keyword evidence="3" id="KW-1185">Reference proteome</keyword>
<name>A0A0Q9W5R9_DROVI</name>
<sequence length="97" mass="11606">MAQNLLTVSAFLAKNLRLLQPQQVYCQQVIKYTERIRETGKVKESVNFLKMQREQLKELRTKILKERDVIKDRIEQLDKQIDSIKKKNDEREKKTTS</sequence>
<evidence type="ECO:0000256" key="1">
    <source>
        <dbReference type="SAM" id="Coils"/>
    </source>
</evidence>
<dbReference type="SUPFAM" id="SSF64602">
    <property type="entry name" value="F1 ATPase inhibitor, IF1, C-terminal domain"/>
    <property type="match status" value="1"/>
</dbReference>
<organism evidence="2 3">
    <name type="scientific">Drosophila virilis</name>
    <name type="common">Fruit fly</name>
    <dbReference type="NCBI Taxonomy" id="7244"/>
    <lineage>
        <taxon>Eukaryota</taxon>
        <taxon>Metazoa</taxon>
        <taxon>Ecdysozoa</taxon>
        <taxon>Arthropoda</taxon>
        <taxon>Hexapoda</taxon>
        <taxon>Insecta</taxon>
        <taxon>Pterygota</taxon>
        <taxon>Neoptera</taxon>
        <taxon>Endopterygota</taxon>
        <taxon>Diptera</taxon>
        <taxon>Brachycera</taxon>
        <taxon>Muscomorpha</taxon>
        <taxon>Ephydroidea</taxon>
        <taxon>Drosophilidae</taxon>
        <taxon>Drosophila</taxon>
    </lineage>
</organism>
<dbReference type="AlphaFoldDB" id="A0A0Q9W5R9"/>
<evidence type="ECO:0000313" key="2">
    <source>
        <dbReference type="EMBL" id="KRF80378.1"/>
    </source>
</evidence>
<evidence type="ECO:0000313" key="3">
    <source>
        <dbReference type="Proteomes" id="UP000008792"/>
    </source>
</evidence>